<dbReference type="GO" id="GO:0016020">
    <property type="term" value="C:membrane"/>
    <property type="evidence" value="ECO:0007669"/>
    <property type="project" value="TreeGrafter"/>
</dbReference>
<dbReference type="PANTHER" id="PTHR21575:SF12">
    <property type="entry name" value="PROTEIN HID1"/>
    <property type="match status" value="1"/>
</dbReference>
<evidence type="ECO:0000313" key="1">
    <source>
        <dbReference type="EMBL" id="CCC92450.1"/>
    </source>
</evidence>
<reference evidence="1" key="1">
    <citation type="journal article" date="2012" name="Proc. Natl. Acad. Sci. U.S.A.">
        <title>Antigenic diversity is generated by distinct evolutionary mechanisms in African trypanosome species.</title>
        <authorList>
            <person name="Jackson A.P."/>
            <person name="Berry A."/>
            <person name="Aslett M."/>
            <person name="Allison H.C."/>
            <person name="Burton P."/>
            <person name="Vavrova-Anderson J."/>
            <person name="Brown R."/>
            <person name="Browne H."/>
            <person name="Corton N."/>
            <person name="Hauser H."/>
            <person name="Gamble J."/>
            <person name="Gilderthorp R."/>
            <person name="Marcello L."/>
            <person name="McQuillan J."/>
            <person name="Otto T.D."/>
            <person name="Quail M.A."/>
            <person name="Sanders M.J."/>
            <person name="van Tonder A."/>
            <person name="Ginger M.L."/>
            <person name="Field M.C."/>
            <person name="Barry J.D."/>
            <person name="Hertz-Fowler C."/>
            <person name="Berriman M."/>
        </authorList>
    </citation>
    <scope>NUCLEOTIDE SEQUENCE</scope>
    <source>
        <strain evidence="1">IL3000</strain>
    </source>
</reference>
<dbReference type="EMBL" id="HE575321">
    <property type="protein sequence ID" value="CCC92450.1"/>
    <property type="molecule type" value="Genomic_DNA"/>
</dbReference>
<accession>G0UST7</accession>
<dbReference type="GO" id="GO:0000138">
    <property type="term" value="C:Golgi trans cisterna"/>
    <property type="evidence" value="ECO:0007669"/>
    <property type="project" value="TreeGrafter"/>
</dbReference>
<dbReference type="InterPro" id="IPR026705">
    <property type="entry name" value="Hid-1/Ecm30"/>
</dbReference>
<dbReference type="Pfam" id="PF09742">
    <property type="entry name" value="Dymeclin"/>
    <property type="match status" value="1"/>
</dbReference>
<dbReference type="VEuPathDB" id="TriTrypDB:TcIL3000_8_6770"/>
<dbReference type="GO" id="GO:0005797">
    <property type="term" value="C:Golgi medial cisterna"/>
    <property type="evidence" value="ECO:0007669"/>
    <property type="project" value="TreeGrafter"/>
</dbReference>
<proteinExistence type="predicted"/>
<dbReference type="PANTHER" id="PTHR21575">
    <property type="entry name" value="PROTEIN HID1"/>
    <property type="match status" value="1"/>
</dbReference>
<protein>
    <submittedName>
        <fullName evidence="1">Uncharacterized protein</fullName>
    </submittedName>
</protein>
<gene>
    <name evidence="1" type="ORF">TCIL3000_8_6770</name>
</gene>
<name>G0UST7_TRYCI</name>
<organism evidence="1">
    <name type="scientific">Trypanosoma congolense (strain IL3000)</name>
    <dbReference type="NCBI Taxonomy" id="1068625"/>
    <lineage>
        <taxon>Eukaryota</taxon>
        <taxon>Discoba</taxon>
        <taxon>Euglenozoa</taxon>
        <taxon>Kinetoplastea</taxon>
        <taxon>Metakinetoplastina</taxon>
        <taxon>Trypanosomatida</taxon>
        <taxon>Trypanosomatidae</taxon>
        <taxon>Trypanosoma</taxon>
        <taxon>Nannomonas</taxon>
    </lineage>
</organism>
<dbReference type="AlphaFoldDB" id="G0UST7"/>
<sequence length="720" mass="78605">MGTSSSTLDVGRILFGMASSTQVTDEDVRVLLSTSLSDEDLQNAFPFPMLRVIRHYYTNNFALLLFRCIEVVAKAVASCSDSANRSYVDVHTFLNALRVMRRILPVAMEGGDTPCGCIGGISGSSIDCTACETPFLPLFWESYPGGHRTTFTKTFVQSFFIDGYACSDVHPDERLPVLPGQDSPLGKFLTRLLLECCFIRGLGLEAFDDPVKSNGDASQDALCLWYSGVGGKGAIVSVGAVREITHVIRYELLATMTVLLSYPLFLPLGTPDIIFTEPVLCPANASLLIALVASTINAIISYVPYGILPYTSHWVGKEEGVVCMGACFLSSVISYASASLSESQCNSESTNLEVTEIGLHTKMGDSVINFIRTLSMEDATCIIRGLWPIIGLKLYGKQTCLPDSQRCFTTQSEFVMLLWRLIDLSPECLQAFGREAATLKYLLPLVDYALNAVRSPQYAPHLQLVLFILMRASELGNFCLLCNTPFLETIPFNFDAFVGSYNDLIILAMCSFMLMPHKFIRPHNAMCSAVISNVVPLMTTMSCATAERLCTVFSSVAARCVTYEKVRLALPAAAETPAVINDQAAMVNVVEAVVSAMKRRPSGVDELVGAFALQKGLIDDVAAVFGSAVMKGKEEHVTFRTPLSSPFMIEALLGAVERNTEDGLAAVAVDALGSDVNVRRVNFSKETDRWAFVTHWYSMCMSFPPGTFGDKKSIRALRFS</sequence>